<comment type="similarity">
    <text evidence="1">Belongs to the enoyl-CoA hydratase/isomerase family.</text>
</comment>
<evidence type="ECO:0000256" key="1">
    <source>
        <dbReference type="ARBA" id="ARBA00005254"/>
    </source>
</evidence>
<gene>
    <name evidence="2" type="ORF">C2L65_36380</name>
</gene>
<dbReference type="Pfam" id="PF00378">
    <property type="entry name" value="ECH_1"/>
    <property type="match status" value="1"/>
</dbReference>
<dbReference type="Proteomes" id="UP000243502">
    <property type="component" value="Chromosome 3"/>
</dbReference>
<dbReference type="InterPro" id="IPR029045">
    <property type="entry name" value="ClpP/crotonase-like_dom_sf"/>
</dbReference>
<dbReference type="EMBL" id="CP026113">
    <property type="protein sequence ID" value="AUT65061.1"/>
    <property type="molecule type" value="Genomic_DNA"/>
</dbReference>
<evidence type="ECO:0000313" key="2">
    <source>
        <dbReference type="EMBL" id="AUT65061.1"/>
    </source>
</evidence>
<dbReference type="KEGG" id="pter:C2L65_36380"/>
<dbReference type="PANTHER" id="PTHR43802">
    <property type="entry name" value="ENOYL-COA HYDRATASE"/>
    <property type="match status" value="1"/>
</dbReference>
<dbReference type="InterPro" id="IPR001753">
    <property type="entry name" value="Enoyl-CoA_hydra/iso"/>
</dbReference>
<dbReference type="PANTHER" id="PTHR43802:SF1">
    <property type="entry name" value="IP11341P-RELATED"/>
    <property type="match status" value="1"/>
</dbReference>
<proteinExistence type="inferred from homology"/>
<dbReference type="AlphaFoldDB" id="A0A2I8F0Q0"/>
<name>A0A2I8F0Q0_9BURK</name>
<dbReference type="SUPFAM" id="SSF52096">
    <property type="entry name" value="ClpP/crotonase"/>
    <property type="match status" value="1"/>
</dbReference>
<protein>
    <submittedName>
        <fullName evidence="2">Enoyl-CoA hydratase/isomerase family protein</fullName>
    </submittedName>
</protein>
<sequence>MTNLSSTTNDLLFSIEDGIAIIKLNRPDRMNAVNNNIRSNIISLLSACDASNDVRAVVLAGEGGRALSSGQDLEELASIDQDGVAGWQGSQKLLLDSFRKFSKPCVTAVEGVCVGLGFHMALCTDWRVAPENSTWGQPEVKVGLASIVGPYLMELHIGRTHNLQLSLMAELITGKRAFEIGLLTETCEAGGAFEAGVTRARKLASLPRNATRLTKERLCKVTQQGFDDAFAAGVKAQIACFERGEPQRLIAAFLAKNQASNR</sequence>
<dbReference type="RefSeq" id="WP_042304856.1">
    <property type="nucleotide sequence ID" value="NZ_CP026113.1"/>
</dbReference>
<accession>A0A2I8F0Q0</accession>
<dbReference type="GO" id="GO:0016853">
    <property type="term" value="F:isomerase activity"/>
    <property type="evidence" value="ECO:0007669"/>
    <property type="project" value="UniProtKB-KW"/>
</dbReference>
<dbReference type="CDD" id="cd06558">
    <property type="entry name" value="crotonase-like"/>
    <property type="match status" value="1"/>
</dbReference>
<dbReference type="Gene3D" id="3.90.226.10">
    <property type="entry name" value="2-enoyl-CoA Hydratase, Chain A, domain 1"/>
    <property type="match status" value="1"/>
</dbReference>
<organism evidence="2 3">
    <name type="scientific">Paraburkholderia terrae</name>
    <dbReference type="NCBI Taxonomy" id="311230"/>
    <lineage>
        <taxon>Bacteria</taxon>
        <taxon>Pseudomonadati</taxon>
        <taxon>Pseudomonadota</taxon>
        <taxon>Betaproteobacteria</taxon>
        <taxon>Burkholderiales</taxon>
        <taxon>Burkholderiaceae</taxon>
        <taxon>Paraburkholderia</taxon>
    </lineage>
</organism>
<reference evidence="2 3" key="1">
    <citation type="submission" date="2018-01" db="EMBL/GenBank/DDBJ databases">
        <title>Species boundaries and ecological features among Paraburkholderia terrae DSMZ17804T, P. hospita DSMZ17164T and P. caribensis DSMZ13236T.</title>
        <authorList>
            <person name="Pratama A.A."/>
        </authorList>
    </citation>
    <scope>NUCLEOTIDE SEQUENCE [LARGE SCALE GENOMIC DNA]</scope>
    <source>
        <strain evidence="2 3">DSM 17804</strain>
    </source>
</reference>
<dbReference type="OrthoDB" id="9777711at2"/>
<evidence type="ECO:0000313" key="3">
    <source>
        <dbReference type="Proteomes" id="UP000243502"/>
    </source>
</evidence>
<keyword evidence="2" id="KW-0413">Isomerase</keyword>